<dbReference type="EMBL" id="LWGZ01000817">
    <property type="protein sequence ID" value="OAX56741.1"/>
    <property type="molecule type" value="Genomic_DNA"/>
</dbReference>
<dbReference type="SMART" id="SM00014">
    <property type="entry name" value="acidPPc"/>
    <property type="match status" value="1"/>
</dbReference>
<feature type="domain" description="Phosphatidic acid phosphatase type 2/haloperoxidase" evidence="1">
    <location>
        <begin position="28"/>
        <end position="171"/>
    </location>
</feature>
<gene>
    <name evidence="2" type="ORF">A5N15_09225</name>
</gene>
<evidence type="ECO:0000313" key="2">
    <source>
        <dbReference type="EMBL" id="OAX56741.1"/>
    </source>
</evidence>
<accession>A0A657IU86</accession>
<dbReference type="Pfam" id="PF01569">
    <property type="entry name" value="PAP2"/>
    <property type="match status" value="1"/>
</dbReference>
<evidence type="ECO:0000313" key="3">
    <source>
        <dbReference type="Proteomes" id="UP000092021"/>
    </source>
</evidence>
<dbReference type="AlphaFoldDB" id="A0A657IU86"/>
<reference evidence="2 3" key="1">
    <citation type="submission" date="2016-04" db="EMBL/GenBank/DDBJ databases">
        <title>Identification of putative biosynthetic pathways for the production of bioactive secondary metabolites by the marine actinomycete Kocuria kristinae RUTW2-3.</title>
        <authorList>
            <person name="Waterworth S.C."/>
            <person name="Walmsley T.A."/>
            <person name="Matongo T."/>
            <person name="Davies-Coleman M.T."/>
            <person name="Dorrington R.A."/>
        </authorList>
    </citation>
    <scope>NUCLEOTIDE SEQUENCE [LARGE SCALE GENOMIC DNA]</scope>
    <source>
        <strain evidence="2 3">RUTW4-5</strain>
    </source>
</reference>
<sequence length="336" mass="35083">MDWAETLPDALGPVLGGYLEDGVAQGKLPLTTAVVKDSGSAISTGAAKKHYNYPRPYMSDRSLGGKNDLRGLAPDLNTTRVSDWLDPATGRLHTASYDAMLAGHSQAFPSGHTTYAYGIGIGLAMVLPELGPEILTRSSEAGNNRIVLGVHYPLDVMGGRIEGHLGTAALYSGDYAQTTLAPARAELTDYLTQRCQEAGLGQTLTACIDATRANDSGGYRNVFTDAVSTAPVTDRASALQAYRARMTYGFPAVGTTGQAPRVPAGAESLLATAFPTLSAEQRREVLAATEIPSGYALDSSSDGWQRIDLPAAMSSEVTVDAAGTVTSVVPGQARAS</sequence>
<protein>
    <submittedName>
        <fullName evidence="2">Acid phosphatase</fullName>
    </submittedName>
</protein>
<dbReference type="Gene3D" id="1.20.144.10">
    <property type="entry name" value="Phosphatidic acid phosphatase type 2/haloperoxidase"/>
    <property type="match status" value="1"/>
</dbReference>
<dbReference type="Proteomes" id="UP000092021">
    <property type="component" value="Unassembled WGS sequence"/>
</dbReference>
<feature type="non-terminal residue" evidence="2">
    <location>
        <position position="336"/>
    </location>
</feature>
<organism evidence="2 3">
    <name type="scientific">Rothia kristinae</name>
    <dbReference type="NCBI Taxonomy" id="37923"/>
    <lineage>
        <taxon>Bacteria</taxon>
        <taxon>Bacillati</taxon>
        <taxon>Actinomycetota</taxon>
        <taxon>Actinomycetes</taxon>
        <taxon>Micrococcales</taxon>
        <taxon>Micrococcaceae</taxon>
        <taxon>Rothia</taxon>
    </lineage>
</organism>
<comment type="caution">
    <text evidence="2">The sequence shown here is derived from an EMBL/GenBank/DDBJ whole genome shotgun (WGS) entry which is preliminary data.</text>
</comment>
<name>A0A657IU86_9MICC</name>
<evidence type="ECO:0000259" key="1">
    <source>
        <dbReference type="SMART" id="SM00014"/>
    </source>
</evidence>
<proteinExistence type="predicted"/>
<dbReference type="InterPro" id="IPR036938">
    <property type="entry name" value="PAP2/HPO_sf"/>
</dbReference>
<dbReference type="SUPFAM" id="SSF48317">
    <property type="entry name" value="Acid phosphatase/Vanadium-dependent haloperoxidase"/>
    <property type="match status" value="1"/>
</dbReference>
<dbReference type="InterPro" id="IPR000326">
    <property type="entry name" value="PAP2/HPO"/>
</dbReference>